<protein>
    <submittedName>
        <fullName evidence="1">Uncharacterized protein</fullName>
    </submittedName>
</protein>
<organism evidence="1 2">
    <name type="scientific">Porphyromonas cangingivalis</name>
    <dbReference type="NCBI Taxonomy" id="36874"/>
    <lineage>
        <taxon>Bacteria</taxon>
        <taxon>Pseudomonadati</taxon>
        <taxon>Bacteroidota</taxon>
        <taxon>Bacteroidia</taxon>
        <taxon>Bacteroidales</taxon>
        <taxon>Porphyromonadaceae</taxon>
        <taxon>Porphyromonas</taxon>
    </lineage>
</organism>
<reference evidence="1 2" key="1">
    <citation type="submission" date="2014-08" db="EMBL/GenBank/DDBJ databases">
        <title>Porphyromonas cangingivalis strain:COT-109_OH1386 Genome sequencing.</title>
        <authorList>
            <person name="Wallis C."/>
            <person name="Deusch O."/>
            <person name="O'Flynn C."/>
            <person name="Davis I."/>
            <person name="Jospin G."/>
            <person name="Darling A.E."/>
            <person name="Coil D.A."/>
            <person name="Alexiev A."/>
            <person name="Horsfall A."/>
            <person name="Kirkwood N."/>
            <person name="Harris S."/>
            <person name="Eisen J.A."/>
        </authorList>
    </citation>
    <scope>NUCLEOTIDE SEQUENCE [LARGE SCALE GENOMIC DNA]</scope>
    <source>
        <strain evidence="2">COT-109 OH1386</strain>
    </source>
</reference>
<dbReference type="EMBL" id="JQJD01000005">
    <property type="protein sequence ID" value="KGN82926.1"/>
    <property type="molecule type" value="Genomic_DNA"/>
</dbReference>
<evidence type="ECO:0000313" key="1">
    <source>
        <dbReference type="EMBL" id="KGN82926.1"/>
    </source>
</evidence>
<evidence type="ECO:0000313" key="2">
    <source>
        <dbReference type="Proteomes" id="UP000030125"/>
    </source>
</evidence>
<comment type="caution">
    <text evidence="1">The sequence shown here is derived from an EMBL/GenBank/DDBJ whole genome shotgun (WGS) entry which is preliminary data.</text>
</comment>
<name>A0A0A2EVL2_PORCN</name>
<sequence length="212" mass="23750">MDKTIIMRYLFLLLLLLLPSCNRIDRDPAPEDYDKLFPFGGIDKPDNIRGDMVVKPCDPELALENYIYPGEDVPAGDEYEVVLTCVFNEVDNNGRFVDHSTSQYTVSYINEKKELVVIVCGEDGAGDEEDEEAPPVMENGIIKEITFKVRSGFPMYLSVNGVGPRNSNVKASIKATSVDGLVETPELSTEQYQNEEGPNKLRTPYCEFIILP</sequence>
<dbReference type="AlphaFoldDB" id="A0A0A2EVL2"/>
<dbReference type="Proteomes" id="UP000030125">
    <property type="component" value="Unassembled WGS sequence"/>
</dbReference>
<dbReference type="STRING" id="36874.HQ34_07135"/>
<dbReference type="eggNOG" id="ENOG5032UPN">
    <property type="taxonomic scope" value="Bacteria"/>
</dbReference>
<keyword evidence="2" id="KW-1185">Reference proteome</keyword>
<gene>
    <name evidence="1" type="ORF">HQ35_01590</name>
</gene>
<accession>A0A0A2EVL2</accession>
<proteinExistence type="predicted"/>